<keyword evidence="1" id="KW-0812">Transmembrane</keyword>
<dbReference type="RefSeq" id="WP_132604978.1">
    <property type="nucleotide sequence ID" value="NZ_SMKO01000202.1"/>
</dbReference>
<keyword evidence="1" id="KW-1133">Transmembrane helix</keyword>
<feature type="chain" id="PRO_5039692265" evidence="2">
    <location>
        <begin position="23"/>
        <end position="178"/>
    </location>
</feature>
<feature type="transmembrane region" description="Helical" evidence="1">
    <location>
        <begin position="66"/>
        <end position="88"/>
    </location>
</feature>
<sequence>MAESRRRRPIDLVLLALGPVLAAAYAAANHAAIRAAVRAQITGPEWEGGPAGAGEMTALGADTWRLTWWTALFVGVVAVAYVVIGVLLRRRGRGRTLLLVLSGVLIVPYALAFLVALINPVRLLAGLYDSPDFASGVPGWQAGTAFIVLAAGLAQTAGLAMAASTGRRVARAGERSTA</sequence>
<evidence type="ECO:0000256" key="1">
    <source>
        <dbReference type="SAM" id="Phobius"/>
    </source>
</evidence>
<keyword evidence="2" id="KW-0732">Signal</keyword>
<evidence type="ECO:0000313" key="3">
    <source>
        <dbReference type="EMBL" id="TDC91803.1"/>
    </source>
</evidence>
<keyword evidence="4" id="KW-1185">Reference proteome</keyword>
<proteinExistence type="predicted"/>
<evidence type="ECO:0000256" key="2">
    <source>
        <dbReference type="SAM" id="SignalP"/>
    </source>
</evidence>
<organism evidence="3 4">
    <name type="scientific">Nonomuraea deserti</name>
    <dbReference type="NCBI Taxonomy" id="1848322"/>
    <lineage>
        <taxon>Bacteria</taxon>
        <taxon>Bacillati</taxon>
        <taxon>Actinomycetota</taxon>
        <taxon>Actinomycetes</taxon>
        <taxon>Streptosporangiales</taxon>
        <taxon>Streptosporangiaceae</taxon>
        <taxon>Nonomuraea</taxon>
    </lineage>
</organism>
<keyword evidence="1" id="KW-0472">Membrane</keyword>
<gene>
    <name evidence="3" type="ORF">E1292_42215</name>
</gene>
<evidence type="ECO:0000313" key="4">
    <source>
        <dbReference type="Proteomes" id="UP000295258"/>
    </source>
</evidence>
<feature type="signal peptide" evidence="2">
    <location>
        <begin position="1"/>
        <end position="22"/>
    </location>
</feature>
<accession>A0A4R4UT29</accession>
<comment type="caution">
    <text evidence="3">The sequence shown here is derived from an EMBL/GenBank/DDBJ whole genome shotgun (WGS) entry which is preliminary data.</text>
</comment>
<reference evidence="3 4" key="1">
    <citation type="submission" date="2019-03" db="EMBL/GenBank/DDBJ databases">
        <title>Draft genome sequences of novel Actinobacteria.</title>
        <authorList>
            <person name="Sahin N."/>
            <person name="Ay H."/>
            <person name="Saygin H."/>
        </authorList>
    </citation>
    <scope>NUCLEOTIDE SEQUENCE [LARGE SCALE GENOMIC DNA]</scope>
    <source>
        <strain evidence="3 4">KC310</strain>
    </source>
</reference>
<feature type="transmembrane region" description="Helical" evidence="1">
    <location>
        <begin position="97"/>
        <end position="119"/>
    </location>
</feature>
<dbReference type="AlphaFoldDB" id="A0A4R4UT29"/>
<name>A0A4R4UT29_9ACTN</name>
<dbReference type="EMBL" id="SMKO01000202">
    <property type="protein sequence ID" value="TDC91803.1"/>
    <property type="molecule type" value="Genomic_DNA"/>
</dbReference>
<protein>
    <submittedName>
        <fullName evidence="3">Uncharacterized protein</fullName>
    </submittedName>
</protein>
<feature type="transmembrane region" description="Helical" evidence="1">
    <location>
        <begin position="139"/>
        <end position="162"/>
    </location>
</feature>
<dbReference type="Proteomes" id="UP000295258">
    <property type="component" value="Unassembled WGS sequence"/>
</dbReference>